<dbReference type="InterPro" id="IPR032817">
    <property type="entry name" value="Mon2_C"/>
</dbReference>
<organism evidence="8 9">
    <name type="scientific">Conidiobolus coronatus (strain ATCC 28846 / CBS 209.66 / NRRL 28638)</name>
    <name type="common">Delacroixia coronata</name>
    <dbReference type="NCBI Taxonomy" id="796925"/>
    <lineage>
        <taxon>Eukaryota</taxon>
        <taxon>Fungi</taxon>
        <taxon>Fungi incertae sedis</taxon>
        <taxon>Zoopagomycota</taxon>
        <taxon>Entomophthoromycotina</taxon>
        <taxon>Entomophthoromycetes</taxon>
        <taxon>Entomophthorales</taxon>
        <taxon>Ancylistaceae</taxon>
        <taxon>Conidiobolus</taxon>
    </lineage>
</organism>
<name>A0A137NVP5_CONC2</name>
<keyword evidence="2" id="KW-0813">Transport</keyword>
<dbReference type="GO" id="GO:0005794">
    <property type="term" value="C:Golgi apparatus"/>
    <property type="evidence" value="ECO:0007669"/>
    <property type="project" value="UniProtKB-ARBA"/>
</dbReference>
<evidence type="ECO:0000256" key="4">
    <source>
        <dbReference type="SAM" id="MobiDB-lite"/>
    </source>
</evidence>
<keyword evidence="9" id="KW-1185">Reference proteome</keyword>
<evidence type="ECO:0000313" key="8">
    <source>
        <dbReference type="EMBL" id="KXN66827.1"/>
    </source>
</evidence>
<dbReference type="GO" id="GO:0015031">
    <property type="term" value="P:protein transport"/>
    <property type="evidence" value="ECO:0007669"/>
    <property type="project" value="UniProtKB-KW"/>
</dbReference>
<dbReference type="Proteomes" id="UP000070444">
    <property type="component" value="Unassembled WGS sequence"/>
</dbReference>
<dbReference type="PANTHER" id="PTHR10663:SF333">
    <property type="entry name" value="PROTEIN MON2 HOMOLOG"/>
    <property type="match status" value="1"/>
</dbReference>
<dbReference type="Pfam" id="PF16206">
    <property type="entry name" value="Mon2_C"/>
    <property type="match status" value="2"/>
</dbReference>
<evidence type="ECO:0000259" key="6">
    <source>
        <dbReference type="Pfam" id="PF16206"/>
    </source>
</evidence>
<dbReference type="InterPro" id="IPR016024">
    <property type="entry name" value="ARM-type_fold"/>
</dbReference>
<dbReference type="Pfam" id="PF12783">
    <property type="entry name" value="Sec7-like_HUS"/>
    <property type="match status" value="1"/>
</dbReference>
<dbReference type="EMBL" id="KQ964686">
    <property type="protein sequence ID" value="KXN66827.1"/>
    <property type="molecule type" value="Genomic_DNA"/>
</dbReference>
<dbReference type="SUPFAM" id="SSF48371">
    <property type="entry name" value="ARM repeat"/>
    <property type="match status" value="1"/>
</dbReference>
<proteinExistence type="inferred from homology"/>
<dbReference type="OrthoDB" id="294853at2759"/>
<evidence type="ECO:0000256" key="2">
    <source>
        <dbReference type="ARBA" id="ARBA00022448"/>
    </source>
</evidence>
<feature type="compositionally biased region" description="Polar residues" evidence="4">
    <location>
        <begin position="907"/>
        <end position="916"/>
    </location>
</feature>
<feature type="compositionally biased region" description="Polar residues" evidence="4">
    <location>
        <begin position="708"/>
        <end position="731"/>
    </location>
</feature>
<gene>
    <name evidence="8" type="ORF">CONCODRAFT_11241</name>
</gene>
<dbReference type="InterPro" id="IPR032629">
    <property type="entry name" value="DCB_dom"/>
</dbReference>
<accession>A0A137NVP5</accession>
<evidence type="ECO:0000259" key="7">
    <source>
        <dbReference type="Pfam" id="PF16213"/>
    </source>
</evidence>
<feature type="domain" description="Mon2 C-terminal" evidence="6">
    <location>
        <begin position="952"/>
        <end position="1199"/>
    </location>
</feature>
<feature type="region of interest" description="Disordered" evidence="4">
    <location>
        <begin position="707"/>
        <end position="737"/>
    </location>
</feature>
<dbReference type="OMA" id="AWRLCLN"/>
<evidence type="ECO:0000256" key="1">
    <source>
        <dbReference type="ARBA" id="ARBA00008144"/>
    </source>
</evidence>
<protein>
    <recommendedName>
        <fullName evidence="10">Protein MON2 homolog</fullName>
    </recommendedName>
</protein>
<feature type="domain" description="Mon2 C-terminal" evidence="6">
    <location>
        <begin position="1215"/>
        <end position="1672"/>
    </location>
</feature>
<comment type="similarity">
    <text evidence="1">Belongs to the MON2 family.</text>
</comment>
<evidence type="ECO:0008006" key="10">
    <source>
        <dbReference type="Google" id="ProtNLM"/>
    </source>
</evidence>
<feature type="domain" description="Mon2/Sec7/BIG1-like HUS" evidence="5">
    <location>
        <begin position="204"/>
        <end position="353"/>
    </location>
</feature>
<dbReference type="InterPro" id="IPR032691">
    <property type="entry name" value="Mon2/Sec7/BIG1-like_HUS"/>
</dbReference>
<feature type="domain" description="Mon2/Sec7/BIG1-like dimerisation and cyclophilin-binding" evidence="7">
    <location>
        <begin position="3"/>
        <end position="170"/>
    </location>
</feature>
<evidence type="ECO:0000313" key="9">
    <source>
        <dbReference type="Proteomes" id="UP000070444"/>
    </source>
</evidence>
<sequence>MSTLNSYLQGELVALSNEAKRKYPEVKEASEKLISIIRISKDKTERNLSKSTEVIKPFLLACDTKVPKLMQISVGCLQRLILNSAINESYLEKMLWTLLDINTLGIVEVQLKTLQLILPLVTNYEFIQGSLLNSAILLCFKLQEAKSPIVNNTASAMLRQILIFTFEKAQNKSNLTSISINNNALEGDVDKESKSKSPPMDQELKDAYWLFNDICSMINGDTPVLLKLPNLSKSVGFELLESILKAHPDLFKTNQDLSKTLKQKLCPIIIKSFSEKTEFTVATRILRLVLILIKNFNDLLATEMEIFIIMLIKILEPENHLWYRVLAAEIFWYICNDTPLLVWFYKNFDAEGKENSPKLFKEIITAVGKLSTEKPTNHGIVISTASLKGNAPDPNLSANFHGGDKDWGLTHSGSSLKVKMIDQLDKSEPPAIPENYLLFLCLNSFHALTDGQCRLGSPAFNQSVGFQIDEHGSTTQSDIQSTLPPVLSTSELLESEDIKVLTQMTTITWPGLLASLSFFIKLPMDEELTFILVNSLQNFTHLCGVLHLTTPREAFLTCLYRNSFPYLAAYDHQDSHLMISNNNNAPPSLSSAHILYIQALLNIASSLAECLGSSWFLILDALQHIQHFLNAGYKVHHRQLSSPYQNTSKNGKDSPTHQSEADLSDLRVSINRLLGNIKYLSDNAFEDFLKSLCRLCTESAGVPFTLSGFENQQDTDTEVNSPTDSSSGAKSNETKGRGVTVRRQLFKQNDILSSIDQLRQTCLQCLPKLINTKSNQKLWNLVLVNLIRITNGILTPSGVKVQACQAINEIILSGYNCASSLLITGQSKVQIQLLTPLAVWMGITEYGAVSTSGVLVSDIGGQCAALEVLDKLLQNAGQSLTEGWKIIFDILNAACYSLLNQKGGVQKGSNSATNTPEPAPLSPGLSQNSSKSNRNSELVRNAFRCLQLITNEFLAQLPPSRLKDCIYIVGQFGYQKEDLNTSLTAIGMLWNCLDYIQRKHSELPNDNKNEKKKDSKVELIPFKEDISDEVNSFSLSQLWLNIVFKLSQLSLDTRPEVRHASNQTFFRAIMMVTSSLSTSNLWYTCLKSILFPMIENVNQIYYGILINSGDSKHLQIENPEIIHHSRNSAQKQWDETRALILNGFIGVYSEKLPNFVNLPQFKESIDNLLQYLRDSSLLNSKEISLAALTNFQKFIIGFSKLEIDEGIKSSLVEQCWMRWLNIGNLITDESVKSFPYRAISYSSNKKLSLGEVPKLQKISQLVLTKFMEIFPNLWKLNRTRVKTEEFGQIRSILNNLVNYPYSEDFKSDLELVSSLQDSILEGLKPLEFELQSVPNESFGIDLLLLYSNFIQFSWETTDLKAARIKEIYQLEDKLIPKLPSYLALGHQLTHTYPQLFDNHNDFKKLYESGTFSKILKNFSIPMTLRYNLKTSKSENFALWKEITKCWISIVVSSISGLDKIIKDLDSKLVNSILGDILDSVELVLLSDLPLPQDLSPKDSDLDERFDIENLIAIFLKLCPLFSNEKLESDLIVKFVNILEKGTKLGVNADSNTSQSEANPISTTLAREQLGFAYLKCLTSLCIKPELKPKSEQFELTHEKRNSDHFQGVQSSAVNYDQMLAANVPSRVSLLASPILLTRCKQILEEFNLLISNLGKRPLPRVKRECLMFLLVNFPQIELTEGCCNDLLNPKPEYEHLKKSNLSHLFLFYSNLINLLNCKDPELIGLISSCLLIVGKELGI</sequence>
<evidence type="ECO:0000259" key="5">
    <source>
        <dbReference type="Pfam" id="PF12783"/>
    </source>
</evidence>
<feature type="region of interest" description="Disordered" evidence="4">
    <location>
        <begin position="907"/>
        <end position="932"/>
    </location>
</feature>
<dbReference type="PANTHER" id="PTHR10663">
    <property type="entry name" value="GUANYL-NUCLEOTIDE EXCHANGE FACTOR"/>
    <property type="match status" value="1"/>
</dbReference>
<keyword evidence="3" id="KW-0653">Protein transport</keyword>
<evidence type="ECO:0000256" key="3">
    <source>
        <dbReference type="ARBA" id="ARBA00022927"/>
    </source>
</evidence>
<dbReference type="Pfam" id="PF16213">
    <property type="entry name" value="DCB"/>
    <property type="match status" value="1"/>
</dbReference>
<feature type="region of interest" description="Disordered" evidence="4">
    <location>
        <begin position="641"/>
        <end position="661"/>
    </location>
</feature>
<reference evidence="8 9" key="1">
    <citation type="journal article" date="2015" name="Genome Biol. Evol.">
        <title>Phylogenomic analyses indicate that early fungi evolved digesting cell walls of algal ancestors of land plants.</title>
        <authorList>
            <person name="Chang Y."/>
            <person name="Wang S."/>
            <person name="Sekimoto S."/>
            <person name="Aerts A.L."/>
            <person name="Choi C."/>
            <person name="Clum A."/>
            <person name="LaButti K.M."/>
            <person name="Lindquist E.A."/>
            <person name="Yee Ngan C."/>
            <person name="Ohm R.A."/>
            <person name="Salamov A.A."/>
            <person name="Grigoriev I.V."/>
            <person name="Spatafora J.W."/>
            <person name="Berbee M.L."/>
        </authorList>
    </citation>
    <scope>NUCLEOTIDE SEQUENCE [LARGE SCALE GENOMIC DNA]</scope>
    <source>
        <strain evidence="8 9">NRRL 28638</strain>
    </source>
</reference>
<dbReference type="STRING" id="796925.A0A137NVP5"/>